<accession>A0A6G0Y441</accession>
<dbReference type="PANTHER" id="PTHR46289:SF14">
    <property type="entry name" value="DUF4371 DOMAIN-CONTAINING PROTEIN"/>
    <property type="match status" value="1"/>
</dbReference>
<gene>
    <name evidence="2" type="ORF">FWK35_00020674</name>
</gene>
<evidence type="ECO:0000256" key="1">
    <source>
        <dbReference type="SAM" id="MobiDB-lite"/>
    </source>
</evidence>
<dbReference type="PANTHER" id="PTHR46289">
    <property type="entry name" value="52 KDA REPRESSOR OF THE INHIBITOR OF THE PROTEIN KINASE-LIKE PROTEIN-RELATED"/>
    <property type="match status" value="1"/>
</dbReference>
<sequence length="714" mass="81463">MGLEIREMNNNNKRSGSGSLVSWLKKHKKTNDTSITSITHFPDPEVVHSENSEGEVFGHSPSLPAENTQSSSVEYKDLSTDFSDYLDGKIISDYNEVRLLELSNVPGNDVIYPYSAHNKKDKDEKRFFNKAHFEKFNWLVYSKKAGGVFCKFCILFANKGGKDKNIDLKSLVTVPLTKFSKILGKDGILSKHNQHIYHLNAVATSNDFLIFALCGRQNIPLRGHRDQGDLPSLKNHHNASVVNEGNFRELLRFRISAVSKYYSIIFDETTDVSHTSQMSLILRNVDSENKSCLWKNKCKCWLKKIEDEPGHNILEPKLSGELLGNIVIDKLKEIALDLDNCIGIGTDGCSVMTSICEVQYSKFKKVVKMLSMFHPCIEFINIQIIQRATCCQRSLTSLCETRWVDSIFEFQSNLKNIILCLESISEWDEHISSSKAKCLLNAICNCEFVITLFTLSNILCNTAAASKLLQKVEFDIADAYNCIDDIIKTIQNKRTNYENIFHSIFEEIKTVIADLDIDIKLPRKIKRQTHLQLVLKNIIDNDKNKTIFIIMQLVPINAISMSSGLANTLIETLIKHFSFIDFNIYSLKGEIELWKTKRKQTICKGLQVPNNVFIAIENCLDIIFPCIKKIHFILCTLPVSVATEERSFSTLRRRNCCGYFSPVVAHFELSKFNSFIDFNFGYELDGCTAITDEGIIGIKRNWRRYNCLYHGKKM</sequence>
<protein>
    <submittedName>
        <fullName evidence="2">52 kDa repressor of the inhibitor of the protein kinase-like</fullName>
    </submittedName>
</protein>
<evidence type="ECO:0000313" key="3">
    <source>
        <dbReference type="Proteomes" id="UP000478052"/>
    </source>
</evidence>
<dbReference type="EMBL" id="VUJU01006271">
    <property type="protein sequence ID" value="KAF0748987.1"/>
    <property type="molecule type" value="Genomic_DNA"/>
</dbReference>
<organism evidence="2 3">
    <name type="scientific">Aphis craccivora</name>
    <name type="common">Cowpea aphid</name>
    <dbReference type="NCBI Taxonomy" id="307492"/>
    <lineage>
        <taxon>Eukaryota</taxon>
        <taxon>Metazoa</taxon>
        <taxon>Ecdysozoa</taxon>
        <taxon>Arthropoda</taxon>
        <taxon>Hexapoda</taxon>
        <taxon>Insecta</taxon>
        <taxon>Pterygota</taxon>
        <taxon>Neoptera</taxon>
        <taxon>Paraneoptera</taxon>
        <taxon>Hemiptera</taxon>
        <taxon>Sternorrhyncha</taxon>
        <taxon>Aphidomorpha</taxon>
        <taxon>Aphidoidea</taxon>
        <taxon>Aphididae</taxon>
        <taxon>Aphidini</taxon>
        <taxon>Aphis</taxon>
        <taxon>Aphis</taxon>
    </lineage>
</organism>
<comment type="caution">
    <text evidence="2">The sequence shown here is derived from an EMBL/GenBank/DDBJ whole genome shotgun (WGS) entry which is preliminary data.</text>
</comment>
<dbReference type="AlphaFoldDB" id="A0A6G0Y441"/>
<name>A0A6G0Y441_APHCR</name>
<dbReference type="InterPro" id="IPR052958">
    <property type="entry name" value="IFN-induced_PKR_regulator"/>
</dbReference>
<feature type="compositionally biased region" description="Basic and acidic residues" evidence="1">
    <location>
        <begin position="42"/>
        <end position="51"/>
    </location>
</feature>
<dbReference type="Proteomes" id="UP000478052">
    <property type="component" value="Unassembled WGS sequence"/>
</dbReference>
<reference evidence="2 3" key="1">
    <citation type="submission" date="2019-08" db="EMBL/GenBank/DDBJ databases">
        <title>Whole genome of Aphis craccivora.</title>
        <authorList>
            <person name="Voronova N.V."/>
            <person name="Shulinski R.S."/>
            <person name="Bandarenka Y.V."/>
            <person name="Zhorov D.G."/>
            <person name="Warner D."/>
        </authorList>
    </citation>
    <scope>NUCLEOTIDE SEQUENCE [LARGE SCALE GENOMIC DNA]</scope>
    <source>
        <strain evidence="2">180601</strain>
        <tissue evidence="2">Whole Body</tissue>
    </source>
</reference>
<feature type="region of interest" description="Disordered" evidence="1">
    <location>
        <begin position="34"/>
        <end position="70"/>
    </location>
</feature>
<proteinExistence type="predicted"/>
<dbReference type="OrthoDB" id="6610792at2759"/>
<keyword evidence="3" id="KW-1185">Reference proteome</keyword>
<evidence type="ECO:0000313" key="2">
    <source>
        <dbReference type="EMBL" id="KAF0748987.1"/>
    </source>
</evidence>